<reference evidence="2 3" key="1">
    <citation type="submission" date="2016-05" db="EMBL/GenBank/DDBJ databases">
        <title>First whole genome sequencing of Entamoeba histolytica HM1:IMSS-clone-6.</title>
        <authorList>
            <person name="Mukherjee Avik.K."/>
            <person name="Izumyama S."/>
            <person name="Nakada-Tsukui K."/>
            <person name="Nozaki T."/>
        </authorList>
    </citation>
    <scope>NUCLEOTIDE SEQUENCE [LARGE SCALE GENOMIC DNA]</scope>
    <source>
        <strain evidence="2 3">HM1:IMSS clone 6</strain>
    </source>
</reference>
<dbReference type="AlphaFoldDB" id="A0A5K1VRC4"/>
<dbReference type="VEuPathDB" id="AmoebaDB:EHI8A_115700"/>
<feature type="region of interest" description="Disordered" evidence="1">
    <location>
        <begin position="585"/>
        <end position="685"/>
    </location>
</feature>
<proteinExistence type="predicted"/>
<dbReference type="VEuPathDB" id="AmoebaDB:KM1_166090"/>
<evidence type="ECO:0000313" key="2">
    <source>
        <dbReference type="EMBL" id="GAT93677.1"/>
    </source>
</evidence>
<dbReference type="EMBL" id="BDEQ01000001">
    <property type="protein sequence ID" value="GAT93677.1"/>
    <property type="molecule type" value="Genomic_DNA"/>
</dbReference>
<gene>
    <name evidence="2" type="ORF">CL6EHI_177000</name>
</gene>
<dbReference type="VEuPathDB" id="AmoebaDB:EHI_177000"/>
<organism evidence="2 3">
    <name type="scientific">Entamoeba histolytica</name>
    <dbReference type="NCBI Taxonomy" id="5759"/>
    <lineage>
        <taxon>Eukaryota</taxon>
        <taxon>Amoebozoa</taxon>
        <taxon>Evosea</taxon>
        <taxon>Archamoebae</taxon>
        <taxon>Mastigamoebida</taxon>
        <taxon>Entamoebidae</taxon>
        <taxon>Entamoeba</taxon>
    </lineage>
</organism>
<protein>
    <submittedName>
        <fullName evidence="2">Uncharacterized protein</fullName>
    </submittedName>
</protein>
<feature type="compositionally biased region" description="Basic and acidic residues" evidence="1">
    <location>
        <begin position="676"/>
        <end position="685"/>
    </location>
</feature>
<dbReference type="VEuPathDB" id="AmoebaDB:EHI5A_150120"/>
<evidence type="ECO:0000313" key="3">
    <source>
        <dbReference type="Proteomes" id="UP000078387"/>
    </source>
</evidence>
<comment type="caution">
    <text evidence="2">The sequence shown here is derived from an EMBL/GenBank/DDBJ whole genome shotgun (WGS) entry which is preliminary data.</text>
</comment>
<accession>A0A5K1VRC4</accession>
<feature type="compositionally biased region" description="Acidic residues" evidence="1">
    <location>
        <begin position="631"/>
        <end position="640"/>
    </location>
</feature>
<evidence type="ECO:0000256" key="1">
    <source>
        <dbReference type="SAM" id="MobiDB-lite"/>
    </source>
</evidence>
<dbReference type="Proteomes" id="UP000078387">
    <property type="component" value="Unassembled WGS sequence"/>
</dbReference>
<dbReference type="VEuPathDB" id="AmoebaDB:EHI7A_183890"/>
<sequence length="685" mass="79534">MESSFKRLFDELGRIVSSQFEISNNAEESIKILLDFVAKTEVVDRLFHYIEIHRVINDILYPMVITLSSKQNQYEKSELLKKVLKIIYAYIKSINKIDFTNGVLSFNNKPLFPQQVFSMFSIIISTEIGSISIIPRNSEIVFNIIEHITLHTTPSVLSNIIQTNILNIVSIILSSDKLKNELRESALSLLISCCYLCFDSFVEPIGINKSHSTSKLALLLDQEKKRKHQLDTKLNKRSVRFQVNSCKLGSSQPLLPVPNSQIAIGEKVYNSKTLKGVTSSLNYEVSKILLSIIEKNSKKITNILFKTNDSNLKERSFIIVGIILKLDKELKQIQYYDVQYANSILDSISFWYGNNDCRCLDYLTVRICLWVLYQLLCKIKTIIEMEMIRINETPTINGKMLFEDILNCGIFDTYQNVIQNFIPDKTPNDILTKTFYGIKKCFELNTLCGLEETRNSDFLQSLCFEKCCNTMTYFFSCLMVDEFTDINCVEITRLIFEKMREENEVPCFYRIETLDLFLRVLNQKTKYEPNDEVTKLLLFIDSVIKKFNDDIIINNIILINLLFPSYTSLHSHLPFRKYSTKKFFKETSNPQSPTNENKSHVDENPQHETELHKSNETNENKPIRRRKLVEVVDDDEDLDDIFGGNEKEEEEIIDLDTPIFKNSTTKNPIIAEEKEEYQAKRKLDN</sequence>
<dbReference type="OMA" id="FSERMIK"/>
<name>A0A5K1VRC4_ENTHI</name>
<feature type="compositionally biased region" description="Basic and acidic residues" evidence="1">
    <location>
        <begin position="597"/>
        <end position="622"/>
    </location>
</feature>
<feature type="compositionally biased region" description="Polar residues" evidence="1">
    <location>
        <begin position="586"/>
        <end position="596"/>
    </location>
</feature>